<dbReference type="FunFam" id="2.40.10.10:FF:000036">
    <property type="entry name" value="Trypsin beta"/>
    <property type="match status" value="1"/>
</dbReference>
<keyword evidence="7" id="KW-1199">Hemostasis impairing toxin</keyword>
<evidence type="ECO:0000259" key="13">
    <source>
        <dbReference type="PROSITE" id="PS50240"/>
    </source>
</evidence>
<dbReference type="GO" id="GO:0090729">
    <property type="term" value="F:toxin activity"/>
    <property type="evidence" value="ECO:0007669"/>
    <property type="project" value="UniProtKB-KW"/>
</dbReference>
<dbReference type="PANTHER" id="PTHR24260:SF136">
    <property type="entry name" value="GH08193P-RELATED"/>
    <property type="match status" value="1"/>
</dbReference>
<evidence type="ECO:0000256" key="3">
    <source>
        <dbReference type="ARBA" id="ARBA00022670"/>
    </source>
</evidence>
<dbReference type="GO" id="GO:0005576">
    <property type="term" value="C:extracellular region"/>
    <property type="evidence" value="ECO:0007669"/>
    <property type="project" value="UniProtKB-SubCell"/>
</dbReference>
<feature type="transmembrane region" description="Helical" evidence="11">
    <location>
        <begin position="288"/>
        <end position="309"/>
    </location>
</feature>
<evidence type="ECO:0000256" key="1">
    <source>
        <dbReference type="ARBA" id="ARBA00004239"/>
    </source>
</evidence>
<evidence type="ECO:0000313" key="15">
    <source>
        <dbReference type="Proteomes" id="UP000005204"/>
    </source>
</evidence>
<dbReference type="PROSITE" id="PS00135">
    <property type="entry name" value="TRYPSIN_SER"/>
    <property type="match status" value="2"/>
</dbReference>
<evidence type="ECO:0000313" key="14">
    <source>
        <dbReference type="EnsemblMetazoa" id="XP_004933632.2"/>
    </source>
</evidence>
<evidence type="ECO:0000256" key="12">
    <source>
        <dbReference type="SAM" id="SignalP"/>
    </source>
</evidence>
<dbReference type="KEGG" id="bmor:101737974"/>
<keyword evidence="9" id="KW-1205">Fibrinolytic toxin</keyword>
<dbReference type="SUPFAM" id="SSF50494">
    <property type="entry name" value="Trypsin-like serine proteases"/>
    <property type="match status" value="2"/>
</dbReference>
<feature type="domain" description="Peptidase S1" evidence="13">
    <location>
        <begin position="332"/>
        <end position="567"/>
    </location>
</feature>
<feature type="signal peptide" evidence="12">
    <location>
        <begin position="1"/>
        <end position="20"/>
    </location>
</feature>
<dbReference type="GO" id="GO:0004252">
    <property type="term" value="F:serine-type endopeptidase activity"/>
    <property type="evidence" value="ECO:0007669"/>
    <property type="project" value="InterPro"/>
</dbReference>
<dbReference type="PROSITE" id="PS00134">
    <property type="entry name" value="TRYPSIN_HIS"/>
    <property type="match status" value="2"/>
</dbReference>
<dbReference type="InterPro" id="IPR001314">
    <property type="entry name" value="Peptidase_S1A"/>
</dbReference>
<dbReference type="Gene3D" id="2.40.10.10">
    <property type="entry name" value="Trypsin-like serine proteases"/>
    <property type="match status" value="4"/>
</dbReference>
<dbReference type="PRINTS" id="PR00722">
    <property type="entry name" value="CHYMOTRYPSIN"/>
</dbReference>
<feature type="domain" description="Peptidase S1" evidence="13">
    <location>
        <begin position="48"/>
        <end position="286"/>
    </location>
</feature>
<reference evidence="15" key="1">
    <citation type="journal article" date="2008" name="Insect Biochem. Mol. Biol.">
        <title>The genome of a lepidopteran model insect, the silkworm Bombyx mori.</title>
        <authorList>
            <consortium name="International Silkworm Genome Consortium"/>
        </authorList>
    </citation>
    <scope>NUCLEOTIDE SEQUENCE [LARGE SCALE GENOMIC DNA]</scope>
    <source>
        <strain evidence="15">p50T</strain>
    </source>
</reference>
<accession>A0A8R2AM69</accession>
<dbReference type="FunFam" id="2.40.10.10:FF:000068">
    <property type="entry name" value="transmembrane protease serine 2"/>
    <property type="match status" value="1"/>
</dbReference>
<evidence type="ECO:0000256" key="11">
    <source>
        <dbReference type="SAM" id="Phobius"/>
    </source>
</evidence>
<name>A0A8R2AM69_BOMMO</name>
<dbReference type="InterPro" id="IPR018114">
    <property type="entry name" value="TRYPSIN_HIS"/>
</dbReference>
<evidence type="ECO:0000256" key="7">
    <source>
        <dbReference type="ARBA" id="ARBA00023240"/>
    </source>
</evidence>
<dbReference type="InterPro" id="IPR051333">
    <property type="entry name" value="CLIP_Serine_Protease"/>
</dbReference>
<dbReference type="AlphaFoldDB" id="A0A8R2AM69"/>
<dbReference type="InterPro" id="IPR033116">
    <property type="entry name" value="TRYPSIN_SER"/>
</dbReference>
<sequence>MRYSVLFILTCAVIFANGYAFNGPAYGYHLRFGVPKAYELKRLESSRIIGGSQVAAASVIPHHVGLVALLTTGWMSICGGSLVSNTRIITAAHCWWDGQSQAKQFTAVLGSTTIFTGGIRIDTSAVTVHPNWNTNDYTHDIAVIRITSVAYSNNVQAIPLPSASDVNRDFVGLTGTISGYGKTSGAQTSIPLTSVLYQTSVPVITNAVCQNSFPITIQGSHLCTSGAGNRGTCDGDSGGPLTVVWNNSRILIGVISFGPNEGCEAGKPSVYTRVTAFLTWINSNKNKMLRSFILINILSFTFAIGPYGYHNRFGISKAKDIWKSEWFGALRIVGGSQVTAATLIPYQAGIIVTLPKSDTSICGGAVLSNTRIITAAHCWWDGESQATTFTAVLGSLTIFSGGTRIATKDVVTHSSWNPQNIINDIAIVKILAVVFNNNIQAVSLPTNAQQDFAGMTATASGYGKRSDSQASFPSSTSLYTVSLSIITNNLCQSSFSLRIQNNHICTSGQGGKGTCDGDSGGPLTVLTNNLKTLVGIVSFGLGDGCQLGYPSVFTRVTSYLTWIKSNM</sequence>
<evidence type="ECO:0000256" key="8">
    <source>
        <dbReference type="ARBA" id="ARBA00055534"/>
    </source>
</evidence>
<dbReference type="InterPro" id="IPR043504">
    <property type="entry name" value="Peptidase_S1_PA_chymotrypsin"/>
</dbReference>
<keyword evidence="2" id="KW-0800">Toxin</keyword>
<evidence type="ECO:0000256" key="9">
    <source>
        <dbReference type="ARBA" id="ARBA00084094"/>
    </source>
</evidence>
<dbReference type="PROSITE" id="PS50240">
    <property type="entry name" value="TRYPSIN_DOM"/>
    <property type="match status" value="2"/>
</dbReference>
<dbReference type="InterPro" id="IPR001254">
    <property type="entry name" value="Trypsin_dom"/>
</dbReference>
<keyword evidence="3 10" id="KW-0645">Protease</keyword>
<dbReference type="PANTHER" id="PTHR24260">
    <property type="match status" value="1"/>
</dbReference>
<dbReference type="CDD" id="cd00190">
    <property type="entry name" value="Tryp_SPc"/>
    <property type="match status" value="2"/>
</dbReference>
<keyword evidence="4 10" id="KW-0378">Hydrolase</keyword>
<proteinExistence type="predicted"/>
<evidence type="ECO:0000256" key="6">
    <source>
        <dbReference type="ARBA" id="ARBA00023157"/>
    </source>
</evidence>
<comment type="subcellular location">
    <subcellularLocation>
        <location evidence="1">Secreted</location>
        <location evidence="1">Extracellular space</location>
    </subcellularLocation>
</comment>
<dbReference type="RefSeq" id="XP_004933632.2">
    <property type="nucleotide sequence ID" value="XM_004933575.5"/>
</dbReference>
<keyword evidence="15" id="KW-1185">Reference proteome</keyword>
<keyword evidence="6" id="KW-1015">Disulfide bond</keyword>
<keyword evidence="11" id="KW-0812">Transmembrane</keyword>
<keyword evidence="5 10" id="KW-0720">Serine protease</keyword>
<evidence type="ECO:0000256" key="2">
    <source>
        <dbReference type="ARBA" id="ARBA00022656"/>
    </source>
</evidence>
<keyword evidence="11" id="KW-0472">Membrane</keyword>
<dbReference type="InterPro" id="IPR009003">
    <property type="entry name" value="Peptidase_S1_PA"/>
</dbReference>
<comment type="function">
    <text evidence="8">Fibrinolytic activity; shows preferential cleavage of Arg-Gly bonds in all three fibrinogen chains. Contact with the caterpillars causes severe bleeding, due the anticoagulant effect of the protein.</text>
</comment>
<evidence type="ECO:0000256" key="10">
    <source>
        <dbReference type="RuleBase" id="RU363034"/>
    </source>
</evidence>
<keyword evidence="11" id="KW-1133">Transmembrane helix</keyword>
<dbReference type="Pfam" id="PF00089">
    <property type="entry name" value="Trypsin"/>
    <property type="match status" value="2"/>
</dbReference>
<dbReference type="EnsemblMetazoa" id="XM_004933575.4">
    <property type="protein sequence ID" value="XP_004933632.2"/>
    <property type="gene ID" value="LOC101737974"/>
</dbReference>
<dbReference type="GO" id="GO:0006508">
    <property type="term" value="P:proteolysis"/>
    <property type="evidence" value="ECO:0007669"/>
    <property type="project" value="UniProtKB-KW"/>
</dbReference>
<reference evidence="14" key="2">
    <citation type="submission" date="2022-06" db="UniProtKB">
        <authorList>
            <consortium name="EnsemblMetazoa"/>
        </authorList>
    </citation>
    <scope>IDENTIFICATION</scope>
    <source>
        <strain evidence="14">p50T (Dazao)</strain>
    </source>
</reference>
<evidence type="ECO:0000256" key="4">
    <source>
        <dbReference type="ARBA" id="ARBA00022801"/>
    </source>
</evidence>
<dbReference type="SMART" id="SM00020">
    <property type="entry name" value="Tryp_SPc"/>
    <property type="match status" value="2"/>
</dbReference>
<organism evidence="14 15">
    <name type="scientific">Bombyx mori</name>
    <name type="common">Silk moth</name>
    <dbReference type="NCBI Taxonomy" id="7091"/>
    <lineage>
        <taxon>Eukaryota</taxon>
        <taxon>Metazoa</taxon>
        <taxon>Ecdysozoa</taxon>
        <taxon>Arthropoda</taxon>
        <taxon>Hexapoda</taxon>
        <taxon>Insecta</taxon>
        <taxon>Pterygota</taxon>
        <taxon>Neoptera</taxon>
        <taxon>Endopterygota</taxon>
        <taxon>Lepidoptera</taxon>
        <taxon>Glossata</taxon>
        <taxon>Ditrysia</taxon>
        <taxon>Bombycoidea</taxon>
        <taxon>Bombycidae</taxon>
        <taxon>Bombycinae</taxon>
        <taxon>Bombyx</taxon>
    </lineage>
</organism>
<evidence type="ECO:0000256" key="5">
    <source>
        <dbReference type="ARBA" id="ARBA00022825"/>
    </source>
</evidence>
<protein>
    <recommendedName>
        <fullName evidence="13">Peptidase S1 domain-containing protein</fullName>
    </recommendedName>
</protein>
<dbReference type="Proteomes" id="UP000005204">
    <property type="component" value="Unassembled WGS sequence"/>
</dbReference>
<keyword evidence="12" id="KW-0732">Signal</keyword>
<feature type="chain" id="PRO_5035911429" description="Peptidase S1 domain-containing protein" evidence="12">
    <location>
        <begin position="21"/>
        <end position="567"/>
    </location>
</feature>
<dbReference type="GeneID" id="101737974"/>